<dbReference type="Proteomes" id="UP001162992">
    <property type="component" value="Chromosome 20"/>
</dbReference>
<proteinExistence type="predicted"/>
<keyword evidence="2" id="KW-1185">Reference proteome</keyword>
<sequence length="225" mass="24938">MMQVTAMSCLSSPSNSHTPRGTILLGIPSTPTFKASAPLPFLHTFSKPSSKQLPSNAVVCMANPRRVKMVAQQIKREVADMLLQDKVLRAAVLPETALGADMYLSSVTTVSDVEVSGDLQVVKVYISVFGDERGQEIAIRGLQAKEKYVRMQLGRRVRLRLTPEVRFIHDDSLERGSKVIAILDKLKAEREQQEKGEIGNSMGIREDITEEEEEEEDQMVDGPAQ</sequence>
<comment type="caution">
    <text evidence="1">The sequence shown here is derived from an EMBL/GenBank/DDBJ whole genome shotgun (WGS) entry which is preliminary data.</text>
</comment>
<reference evidence="2" key="1">
    <citation type="journal article" date="2024" name="Proc. Natl. Acad. Sci. U.S.A.">
        <title>Extraordinary preservation of gene collinearity over three hundred million years revealed in homosporous lycophytes.</title>
        <authorList>
            <person name="Li C."/>
            <person name="Wickell D."/>
            <person name="Kuo L.Y."/>
            <person name="Chen X."/>
            <person name="Nie B."/>
            <person name="Liao X."/>
            <person name="Peng D."/>
            <person name="Ji J."/>
            <person name="Jenkins J."/>
            <person name="Williams M."/>
            <person name="Shu S."/>
            <person name="Plott C."/>
            <person name="Barry K."/>
            <person name="Rajasekar S."/>
            <person name="Grimwood J."/>
            <person name="Han X."/>
            <person name="Sun S."/>
            <person name="Hou Z."/>
            <person name="He W."/>
            <person name="Dai G."/>
            <person name="Sun C."/>
            <person name="Schmutz J."/>
            <person name="Leebens-Mack J.H."/>
            <person name="Li F.W."/>
            <person name="Wang L."/>
        </authorList>
    </citation>
    <scope>NUCLEOTIDE SEQUENCE [LARGE SCALE GENOMIC DNA]</scope>
    <source>
        <strain evidence="2">cv. PW_Plant_1</strain>
    </source>
</reference>
<protein>
    <submittedName>
        <fullName evidence="1">Uncharacterized protein</fullName>
    </submittedName>
</protein>
<organism evidence="1 2">
    <name type="scientific">Diphasiastrum complanatum</name>
    <name type="common">Issler's clubmoss</name>
    <name type="synonym">Lycopodium complanatum</name>
    <dbReference type="NCBI Taxonomy" id="34168"/>
    <lineage>
        <taxon>Eukaryota</taxon>
        <taxon>Viridiplantae</taxon>
        <taxon>Streptophyta</taxon>
        <taxon>Embryophyta</taxon>
        <taxon>Tracheophyta</taxon>
        <taxon>Lycopodiopsida</taxon>
        <taxon>Lycopodiales</taxon>
        <taxon>Lycopodiaceae</taxon>
        <taxon>Lycopodioideae</taxon>
        <taxon>Diphasiastrum</taxon>
    </lineage>
</organism>
<accession>A0ACC2AR54</accession>
<evidence type="ECO:0000313" key="2">
    <source>
        <dbReference type="Proteomes" id="UP001162992"/>
    </source>
</evidence>
<gene>
    <name evidence="1" type="ORF">O6H91_20G061100</name>
</gene>
<evidence type="ECO:0000313" key="1">
    <source>
        <dbReference type="EMBL" id="KAJ7519957.1"/>
    </source>
</evidence>
<name>A0ACC2AR54_DIPCM</name>
<dbReference type="EMBL" id="CM055111">
    <property type="protein sequence ID" value="KAJ7519957.1"/>
    <property type="molecule type" value="Genomic_DNA"/>
</dbReference>